<dbReference type="OrthoDB" id="4096at2759"/>
<sequence>MVSATKKALKSQAKSKISSKKDLKNLNNEKKEIATADLANGPKHEPKEELTLAKTAGGKISEYPVEFTKDSKYFFSCVGTCIKIYNVATGAVVKVLSRSPQAGGHSHKVIRVMLNPKNPLQLYSASLDGTIKLWDYNDEILLKTFNVYQAIQNMIISPSDPEYAYIVVRNKNEHQPKENTAVYRYRLGNEDSTNKRLRKILSMRDCADMTVSPDGKFLVAGGRYKLLVWHMTEGEEDVPSHQLKCYTSAERITTLAFNPVGSCVAVGDTSGRITLYYCFSKETIDHPVTSGLHWHHHPVRALKFLADGAYLLSGGEEAVLVIWQLETLHKQYLPRMGGPITSINVSPNHKYYCLGLADNSIRLVNSISQTIHQVIQGLQYAQMATDLNKLTTGLMIEPHNHHIVLNGIPGAIQFFNTYADQHVMDLEVAPINRVSRAGEKEMVRSHVEHVAFLPRGEWMATVDMRDDKETTMELYLKFWQWDPSTQTYLLHTRVDNPHSKAVTSITFNPALSRHGPMAITTSIDKTFKVWCLTSNLGRNYDKGEIGWTCRSIGVYRDYEPQAAAFSDDGSILAVAFGPIITLWDPFQNTIQGILATSDVHHVTKLHFLPETPYLVSVTNTTLAVWNILTCSVWWEYNMSIEFFSVDSSSGRFSVIHSEDDKREPLLITFEGKSPIPVLVQSMKHGCLGLAYIPRDDGDRDVLAANNIVYLSDRYDLNILSTVPKGSATMAINAKTAIASPLDAANEKSMLNDIFGQRDQHKAQAAEQREQSLNAASVARAEAINLTKDEVERSVEDEALLGAPSHVLPSVDAVFENFMTSLMDLRVTTDEDRSMDIDVEGHAVNTSKDIQSDVERQQNYLESPTNDLEEFKSLNVYFASILSNTSSKRNIFMSPSQLTFYLEDRPTVDNESSSEDEDTDEDDDPSKIDW</sequence>
<keyword evidence="7" id="KW-0539">Nucleus</keyword>
<feature type="repeat" description="WD" evidence="8">
    <location>
        <begin position="495"/>
        <end position="530"/>
    </location>
</feature>
<feature type="domain" description="WD repeat-containing protein 75 second beta-propeller" evidence="10">
    <location>
        <begin position="394"/>
        <end position="696"/>
    </location>
</feature>
<dbReference type="PROSITE" id="PS50294">
    <property type="entry name" value="WD_REPEATS_REGION"/>
    <property type="match status" value="2"/>
</dbReference>
<dbReference type="Pfam" id="PF23869">
    <property type="entry name" value="Beta-prop_WDR75_1st"/>
    <property type="match status" value="1"/>
</dbReference>
<feature type="repeat" description="WD" evidence="8">
    <location>
        <begin position="102"/>
        <end position="144"/>
    </location>
</feature>
<dbReference type="GO" id="GO:2000234">
    <property type="term" value="P:positive regulation of rRNA processing"/>
    <property type="evidence" value="ECO:0007669"/>
    <property type="project" value="TreeGrafter"/>
</dbReference>
<comment type="caution">
    <text evidence="11">The sequence shown here is derived from an EMBL/GenBank/DDBJ whole genome shotgun (WGS) entry which is preliminary data.</text>
</comment>
<dbReference type="GO" id="GO:0045943">
    <property type="term" value="P:positive regulation of transcription by RNA polymerase I"/>
    <property type="evidence" value="ECO:0007669"/>
    <property type="project" value="InterPro"/>
</dbReference>
<evidence type="ECO:0000256" key="6">
    <source>
        <dbReference type="ARBA" id="ARBA00023163"/>
    </source>
</evidence>
<comment type="subcellular location">
    <subcellularLocation>
        <location evidence="1">Nucleus</location>
        <location evidence="1">Nucleolus</location>
    </subcellularLocation>
</comment>
<accession>A0A8H7BS11</accession>
<dbReference type="PANTHER" id="PTHR44215:SF1">
    <property type="entry name" value="WD REPEAT-CONTAINING PROTEIN 75"/>
    <property type="match status" value="1"/>
</dbReference>
<dbReference type="InterPro" id="IPR015943">
    <property type="entry name" value="WD40/YVTN_repeat-like_dom_sf"/>
</dbReference>
<evidence type="ECO:0000313" key="11">
    <source>
        <dbReference type="EMBL" id="KAF7726185.1"/>
    </source>
</evidence>
<dbReference type="SUPFAM" id="SSF50978">
    <property type="entry name" value="WD40 repeat-like"/>
    <property type="match status" value="1"/>
</dbReference>
<dbReference type="InterPro" id="IPR001680">
    <property type="entry name" value="WD40_rpt"/>
</dbReference>
<keyword evidence="3" id="KW-0698">rRNA processing</keyword>
<evidence type="ECO:0000256" key="7">
    <source>
        <dbReference type="ARBA" id="ARBA00023242"/>
    </source>
</evidence>
<name>A0A8H7BS11_9FUNG</name>
<dbReference type="InterPro" id="IPR057644">
    <property type="entry name" value="Beta-prop_WDR75_2nd"/>
</dbReference>
<keyword evidence="2" id="KW-0690">Ribosome biogenesis</keyword>
<evidence type="ECO:0000259" key="10">
    <source>
        <dbReference type="Pfam" id="PF23769"/>
    </source>
</evidence>
<dbReference type="AlphaFoldDB" id="A0A8H7BS11"/>
<dbReference type="SUPFAM" id="SSF82171">
    <property type="entry name" value="DPP6 N-terminal domain-like"/>
    <property type="match status" value="1"/>
</dbReference>
<feature type="compositionally biased region" description="Low complexity" evidence="9">
    <location>
        <begin position="1"/>
        <end position="16"/>
    </location>
</feature>
<proteinExistence type="predicted"/>
<dbReference type="PANTHER" id="PTHR44215">
    <property type="entry name" value="WD REPEAT-CONTAINING PROTEIN 75"/>
    <property type="match status" value="1"/>
</dbReference>
<dbReference type="Gene3D" id="2.130.10.10">
    <property type="entry name" value="YVTN repeat-like/Quinoprotein amine dehydrogenase"/>
    <property type="match status" value="3"/>
</dbReference>
<feature type="region of interest" description="Disordered" evidence="9">
    <location>
        <begin position="1"/>
        <end position="26"/>
    </location>
</feature>
<evidence type="ECO:0000256" key="4">
    <source>
        <dbReference type="ARBA" id="ARBA00022574"/>
    </source>
</evidence>
<evidence type="ECO:0000256" key="3">
    <source>
        <dbReference type="ARBA" id="ARBA00022552"/>
    </source>
</evidence>
<evidence type="ECO:0000256" key="5">
    <source>
        <dbReference type="ARBA" id="ARBA00022737"/>
    </source>
</evidence>
<keyword evidence="4 8" id="KW-0853">WD repeat</keyword>
<evidence type="ECO:0000313" key="12">
    <source>
        <dbReference type="Proteomes" id="UP000605846"/>
    </source>
</evidence>
<evidence type="ECO:0000256" key="2">
    <source>
        <dbReference type="ARBA" id="ARBA00022517"/>
    </source>
</evidence>
<feature type="region of interest" description="Disordered" evidence="9">
    <location>
        <begin position="902"/>
        <end position="929"/>
    </location>
</feature>
<keyword evidence="6" id="KW-0804">Transcription</keyword>
<reference evidence="11" key="1">
    <citation type="submission" date="2020-01" db="EMBL/GenBank/DDBJ databases">
        <title>Genome Sequencing of Three Apophysomyces-Like Fungal Strains Confirms a Novel Fungal Genus in the Mucoromycota with divergent Burkholderia-like Endosymbiotic Bacteria.</title>
        <authorList>
            <person name="Stajich J.E."/>
            <person name="Macias A.M."/>
            <person name="Carter-House D."/>
            <person name="Lovett B."/>
            <person name="Kasson L.R."/>
            <person name="Berry K."/>
            <person name="Grigoriev I."/>
            <person name="Chang Y."/>
            <person name="Spatafora J."/>
            <person name="Kasson M.T."/>
        </authorList>
    </citation>
    <scope>NUCLEOTIDE SEQUENCE</scope>
    <source>
        <strain evidence="11">NRRL A-21654</strain>
    </source>
</reference>
<feature type="compositionally biased region" description="Acidic residues" evidence="9">
    <location>
        <begin position="911"/>
        <end position="923"/>
    </location>
</feature>
<dbReference type="EMBL" id="JABAYA010000082">
    <property type="protein sequence ID" value="KAF7726185.1"/>
    <property type="molecule type" value="Genomic_DNA"/>
</dbReference>
<dbReference type="GO" id="GO:0032040">
    <property type="term" value="C:small-subunit processome"/>
    <property type="evidence" value="ECO:0007669"/>
    <property type="project" value="InterPro"/>
</dbReference>
<protein>
    <submittedName>
        <fullName evidence="11">WD repeat-containing protein 75</fullName>
    </submittedName>
</protein>
<organism evidence="11 12">
    <name type="scientific">Apophysomyces ossiformis</name>
    <dbReference type="NCBI Taxonomy" id="679940"/>
    <lineage>
        <taxon>Eukaryota</taxon>
        <taxon>Fungi</taxon>
        <taxon>Fungi incertae sedis</taxon>
        <taxon>Mucoromycota</taxon>
        <taxon>Mucoromycotina</taxon>
        <taxon>Mucoromycetes</taxon>
        <taxon>Mucorales</taxon>
        <taxon>Mucorineae</taxon>
        <taxon>Mucoraceae</taxon>
        <taxon>Apophysomyces</taxon>
    </lineage>
</organism>
<dbReference type="Pfam" id="PF23769">
    <property type="entry name" value="Beta-prop_WDR75_2nd"/>
    <property type="match status" value="1"/>
</dbReference>
<dbReference type="InterPro" id="IPR053826">
    <property type="entry name" value="WDR75"/>
</dbReference>
<dbReference type="Proteomes" id="UP000605846">
    <property type="component" value="Unassembled WGS sequence"/>
</dbReference>
<feature type="repeat" description="WD" evidence="8">
    <location>
        <begin position="292"/>
        <end position="327"/>
    </location>
</feature>
<evidence type="ECO:0000256" key="1">
    <source>
        <dbReference type="ARBA" id="ARBA00004604"/>
    </source>
</evidence>
<dbReference type="InterPro" id="IPR036322">
    <property type="entry name" value="WD40_repeat_dom_sf"/>
</dbReference>
<dbReference type="GO" id="GO:0006364">
    <property type="term" value="P:rRNA processing"/>
    <property type="evidence" value="ECO:0007669"/>
    <property type="project" value="UniProtKB-KW"/>
</dbReference>
<dbReference type="SMART" id="SM00320">
    <property type="entry name" value="WD40"/>
    <property type="match status" value="8"/>
</dbReference>
<keyword evidence="12" id="KW-1185">Reference proteome</keyword>
<dbReference type="GO" id="GO:0003723">
    <property type="term" value="F:RNA binding"/>
    <property type="evidence" value="ECO:0007669"/>
    <property type="project" value="InterPro"/>
</dbReference>
<gene>
    <name evidence="11" type="primary">WDR75</name>
    <name evidence="11" type="ORF">EC973_008983</name>
</gene>
<evidence type="ECO:0000256" key="9">
    <source>
        <dbReference type="SAM" id="MobiDB-lite"/>
    </source>
</evidence>
<evidence type="ECO:0000256" key="8">
    <source>
        <dbReference type="PROSITE-ProRule" id="PRU00221"/>
    </source>
</evidence>
<dbReference type="PROSITE" id="PS50082">
    <property type="entry name" value="WD_REPEATS_2"/>
    <property type="match status" value="3"/>
</dbReference>
<keyword evidence="5" id="KW-0677">Repeat</keyword>